<dbReference type="Gene3D" id="3.30.460.70">
    <property type="match status" value="1"/>
</dbReference>
<reference evidence="2" key="1">
    <citation type="journal article" date="2020" name="New Phytol.">
        <title>Comparative genomics reveals dynamic genome evolution in host specialist ectomycorrhizal fungi.</title>
        <authorList>
            <person name="Lofgren L.A."/>
            <person name="Nguyen N.H."/>
            <person name="Vilgalys R."/>
            <person name="Ruytinx J."/>
            <person name="Liao H.L."/>
            <person name="Branco S."/>
            <person name="Kuo A."/>
            <person name="LaButti K."/>
            <person name="Lipzen A."/>
            <person name="Andreopoulos W."/>
            <person name="Pangilinan J."/>
            <person name="Riley R."/>
            <person name="Hundley H."/>
            <person name="Na H."/>
            <person name="Barry K."/>
            <person name="Grigoriev I.V."/>
            <person name="Stajich J.E."/>
            <person name="Kennedy P.G."/>
        </authorList>
    </citation>
    <scope>NUCLEOTIDE SEQUENCE</scope>
    <source>
        <strain evidence="2">MN1</strain>
    </source>
</reference>
<comment type="caution">
    <text evidence="2">The sequence shown here is derived from an EMBL/GenBank/DDBJ whole genome shotgun (WGS) entry which is preliminary data.</text>
</comment>
<evidence type="ECO:0000259" key="1">
    <source>
        <dbReference type="Pfam" id="PF18021"/>
    </source>
</evidence>
<dbReference type="InterPro" id="IPR040600">
    <property type="entry name" value="Agglutinin_C"/>
</dbReference>
<dbReference type="InterPro" id="IPR038765">
    <property type="entry name" value="Papain-like_cys_pep_sf"/>
</dbReference>
<organism evidence="2 3">
    <name type="scientific">Suillus subaureus</name>
    <dbReference type="NCBI Taxonomy" id="48587"/>
    <lineage>
        <taxon>Eukaryota</taxon>
        <taxon>Fungi</taxon>
        <taxon>Dikarya</taxon>
        <taxon>Basidiomycota</taxon>
        <taxon>Agaricomycotina</taxon>
        <taxon>Agaricomycetes</taxon>
        <taxon>Agaricomycetidae</taxon>
        <taxon>Boletales</taxon>
        <taxon>Suillineae</taxon>
        <taxon>Suillaceae</taxon>
        <taxon>Suillus</taxon>
    </lineage>
</organism>
<evidence type="ECO:0000313" key="3">
    <source>
        <dbReference type="Proteomes" id="UP000807769"/>
    </source>
</evidence>
<dbReference type="Proteomes" id="UP000807769">
    <property type="component" value="Unassembled WGS sequence"/>
</dbReference>
<dbReference type="GeneID" id="64626270"/>
<dbReference type="SUPFAM" id="SSF54001">
    <property type="entry name" value="Cysteine proteinases"/>
    <property type="match status" value="1"/>
</dbReference>
<accession>A0A9P7EQM3</accession>
<gene>
    <name evidence="2" type="ORF">BJ212DRAFT_1294788</name>
</gene>
<keyword evidence="3" id="KW-1185">Reference proteome</keyword>
<feature type="domain" description="Agglutinin C-terminal" evidence="1">
    <location>
        <begin position="147"/>
        <end position="194"/>
    </location>
</feature>
<dbReference type="EMBL" id="JABBWG010000001">
    <property type="protein sequence ID" value="KAG1827551.1"/>
    <property type="molecule type" value="Genomic_DNA"/>
</dbReference>
<sequence length="206" mass="23074">MSSTIDPGVYSIISKDFPSVQVLSWDNLNYSKKVTLGALTPWDKTTMLSTSAVAFLQLWLVELILSPPFLQSPTNTFTMWNLSSREYLASDDGKRVNTILRNNLNECWDFQKVSISNKGVSAVLGASNIVINNQSLSSQVQLLDSKYLVLSKGMLQEIWNGMMKHNYHWEIYDEDGLAIAFKLAVAKWGVQSILKDVSNSKNTGMI</sequence>
<name>A0A9P7EQM3_9AGAM</name>
<evidence type="ECO:0000313" key="2">
    <source>
        <dbReference type="EMBL" id="KAG1827551.1"/>
    </source>
</evidence>
<dbReference type="OrthoDB" id="2686058at2759"/>
<dbReference type="Pfam" id="PF18021">
    <property type="entry name" value="Agglutinin_C"/>
    <property type="match status" value="1"/>
</dbReference>
<proteinExistence type="predicted"/>
<dbReference type="AlphaFoldDB" id="A0A9P7EQM3"/>
<dbReference type="RefSeq" id="XP_041200398.1">
    <property type="nucleotide sequence ID" value="XM_041332253.1"/>
</dbReference>
<protein>
    <recommendedName>
        <fullName evidence="1">Agglutinin C-terminal domain-containing protein</fullName>
    </recommendedName>
</protein>